<dbReference type="EMBL" id="CCYD01002047">
    <property type="protein sequence ID" value="CEG46402.1"/>
    <property type="molecule type" value="Genomic_DNA"/>
</dbReference>
<reference evidence="3" key="1">
    <citation type="submission" date="2014-09" db="EMBL/GenBank/DDBJ databases">
        <authorList>
            <person name="Sharma Rahul"/>
            <person name="Thines Marco"/>
        </authorList>
    </citation>
    <scope>NUCLEOTIDE SEQUENCE [LARGE SCALE GENOMIC DNA]</scope>
</reference>
<dbReference type="Proteomes" id="UP000054928">
    <property type="component" value="Unassembled WGS sequence"/>
</dbReference>
<keyword evidence="1" id="KW-0472">Membrane</keyword>
<keyword evidence="1" id="KW-0812">Transmembrane</keyword>
<keyword evidence="1" id="KW-1133">Transmembrane helix</keyword>
<evidence type="ECO:0000313" key="2">
    <source>
        <dbReference type="EMBL" id="CEG46402.1"/>
    </source>
</evidence>
<evidence type="ECO:0000256" key="1">
    <source>
        <dbReference type="SAM" id="Phobius"/>
    </source>
</evidence>
<dbReference type="RefSeq" id="XP_024582771.1">
    <property type="nucleotide sequence ID" value="XM_024717254.1"/>
</dbReference>
<organism evidence="2 3">
    <name type="scientific">Plasmopara halstedii</name>
    <name type="common">Downy mildew of sunflower</name>
    <dbReference type="NCBI Taxonomy" id="4781"/>
    <lineage>
        <taxon>Eukaryota</taxon>
        <taxon>Sar</taxon>
        <taxon>Stramenopiles</taxon>
        <taxon>Oomycota</taxon>
        <taxon>Peronosporomycetes</taxon>
        <taxon>Peronosporales</taxon>
        <taxon>Peronosporaceae</taxon>
        <taxon>Plasmopara</taxon>
    </lineage>
</organism>
<keyword evidence="3" id="KW-1185">Reference proteome</keyword>
<accession>A0A0P1AWL2</accession>
<feature type="transmembrane region" description="Helical" evidence="1">
    <location>
        <begin position="78"/>
        <end position="96"/>
    </location>
</feature>
<dbReference type="GeneID" id="36397860"/>
<proteinExistence type="predicted"/>
<protein>
    <submittedName>
        <fullName evidence="2">Uncharacterized protein</fullName>
    </submittedName>
</protein>
<dbReference type="AlphaFoldDB" id="A0A0P1AWL2"/>
<evidence type="ECO:0000313" key="3">
    <source>
        <dbReference type="Proteomes" id="UP000054928"/>
    </source>
</evidence>
<name>A0A0P1AWL2_PLAHL</name>
<sequence length="98" mass="11169">MTSTIRLAVVNKEKGQLKSVSRYLITALYNSNASLLEAPQYNNFLCHERIGRNAVMSVLLQCTSPDRYVLSYVDKPRVLNRLIKIVVIIFPLLYIVTP</sequence>